<dbReference type="Pfam" id="PF10815">
    <property type="entry name" value="ComZ"/>
    <property type="match status" value="1"/>
</dbReference>
<evidence type="ECO:0000313" key="2">
    <source>
        <dbReference type="Proteomes" id="UP000823486"/>
    </source>
</evidence>
<protein>
    <submittedName>
        <fullName evidence="1">Competence protein ComZ</fullName>
    </submittedName>
</protein>
<comment type="caution">
    <text evidence="1">The sequence shown here is derived from an EMBL/GenBank/DDBJ whole genome shotgun (WGS) entry which is preliminary data.</text>
</comment>
<accession>A0ABS2QLB8</accession>
<sequence length="61" mass="7163">MDQQNKNMEFMAIAMKYFPDAKAKLDEAGIELSMDMLPHFMDLFQKVMQEAYELGRQDAKE</sequence>
<gene>
    <name evidence="1" type="ORF">JOC77_003410</name>
</gene>
<dbReference type="RefSeq" id="WP_204545337.1">
    <property type="nucleotide sequence ID" value="NZ_JAFBFI010000017.1"/>
</dbReference>
<dbReference type="InterPro" id="IPR024558">
    <property type="entry name" value="ComZ"/>
</dbReference>
<name>A0ABS2QLB8_9BACI</name>
<reference evidence="1 2" key="1">
    <citation type="submission" date="2021-01" db="EMBL/GenBank/DDBJ databases">
        <title>Genomic Encyclopedia of Type Strains, Phase IV (KMG-IV): sequencing the most valuable type-strain genomes for metagenomic binning, comparative biology and taxonomic classification.</title>
        <authorList>
            <person name="Goeker M."/>
        </authorList>
    </citation>
    <scope>NUCLEOTIDE SEQUENCE [LARGE SCALE GENOMIC DNA]</scope>
    <source>
        <strain evidence="1 2">DSM 105482</strain>
    </source>
</reference>
<keyword evidence="2" id="KW-1185">Reference proteome</keyword>
<dbReference type="EMBL" id="JAFBFI010000017">
    <property type="protein sequence ID" value="MBM7693966.1"/>
    <property type="molecule type" value="Genomic_DNA"/>
</dbReference>
<proteinExistence type="predicted"/>
<organism evidence="1 2">
    <name type="scientific">Peribacillus deserti</name>
    <dbReference type="NCBI Taxonomy" id="673318"/>
    <lineage>
        <taxon>Bacteria</taxon>
        <taxon>Bacillati</taxon>
        <taxon>Bacillota</taxon>
        <taxon>Bacilli</taxon>
        <taxon>Bacillales</taxon>
        <taxon>Bacillaceae</taxon>
        <taxon>Peribacillus</taxon>
    </lineage>
</organism>
<dbReference type="Proteomes" id="UP000823486">
    <property type="component" value="Unassembled WGS sequence"/>
</dbReference>
<evidence type="ECO:0000313" key="1">
    <source>
        <dbReference type="EMBL" id="MBM7693966.1"/>
    </source>
</evidence>